<feature type="compositionally biased region" description="Low complexity" evidence="1">
    <location>
        <begin position="57"/>
        <end position="75"/>
    </location>
</feature>
<comment type="caution">
    <text evidence="2">The sequence shown here is derived from an EMBL/GenBank/DDBJ whole genome shotgun (WGS) entry which is preliminary data.</text>
</comment>
<sequence>MGYSRLAFVFQTQAGESSLLNLPPSPFTAFKVRRLNTLTKSASTLAKPRWREVSHDGGSPVLSRSSSVSTSGINVEVVPPTDDEGASDEEEAEPTPTKVEAAQADSFAEPKPE</sequence>
<feature type="compositionally biased region" description="Acidic residues" evidence="1">
    <location>
        <begin position="81"/>
        <end position="93"/>
    </location>
</feature>
<evidence type="ECO:0000313" key="2">
    <source>
        <dbReference type="EMBL" id="GBE81655.1"/>
    </source>
</evidence>
<dbReference type="AlphaFoldDB" id="A0A401GHR8"/>
<dbReference type="EMBL" id="BFAD01000004">
    <property type="protein sequence ID" value="GBE81655.1"/>
    <property type="molecule type" value="Genomic_DNA"/>
</dbReference>
<protein>
    <submittedName>
        <fullName evidence="2">Uncharacterized protein</fullName>
    </submittedName>
</protein>
<organism evidence="2 3">
    <name type="scientific">Sparassis crispa</name>
    <dbReference type="NCBI Taxonomy" id="139825"/>
    <lineage>
        <taxon>Eukaryota</taxon>
        <taxon>Fungi</taxon>
        <taxon>Dikarya</taxon>
        <taxon>Basidiomycota</taxon>
        <taxon>Agaricomycotina</taxon>
        <taxon>Agaricomycetes</taxon>
        <taxon>Polyporales</taxon>
        <taxon>Sparassidaceae</taxon>
        <taxon>Sparassis</taxon>
    </lineage>
</organism>
<gene>
    <name evidence="2" type="ORF">SCP_0400260</name>
</gene>
<reference evidence="2 3" key="1">
    <citation type="journal article" date="2018" name="Sci. Rep.">
        <title>Genome sequence of the cauliflower mushroom Sparassis crispa (Hanabiratake) and its association with beneficial usage.</title>
        <authorList>
            <person name="Kiyama R."/>
            <person name="Furutani Y."/>
            <person name="Kawaguchi K."/>
            <person name="Nakanishi T."/>
        </authorList>
    </citation>
    <scope>NUCLEOTIDE SEQUENCE [LARGE SCALE GENOMIC DNA]</scope>
</reference>
<dbReference type="Proteomes" id="UP000287166">
    <property type="component" value="Unassembled WGS sequence"/>
</dbReference>
<feature type="region of interest" description="Disordered" evidence="1">
    <location>
        <begin position="49"/>
        <end position="113"/>
    </location>
</feature>
<proteinExistence type="predicted"/>
<dbReference type="GeneID" id="38778572"/>
<dbReference type="InParanoid" id="A0A401GHR8"/>
<evidence type="ECO:0000256" key="1">
    <source>
        <dbReference type="SAM" id="MobiDB-lite"/>
    </source>
</evidence>
<name>A0A401GHR8_9APHY</name>
<keyword evidence="3" id="KW-1185">Reference proteome</keyword>
<dbReference type="RefSeq" id="XP_027612568.1">
    <property type="nucleotide sequence ID" value="XM_027756767.1"/>
</dbReference>
<accession>A0A401GHR8</accession>
<evidence type="ECO:0000313" key="3">
    <source>
        <dbReference type="Proteomes" id="UP000287166"/>
    </source>
</evidence>